<gene>
    <name evidence="1" type="ORF">NE237_028418</name>
</gene>
<dbReference type="EMBL" id="JAMYWD010000012">
    <property type="protein sequence ID" value="KAJ4951586.1"/>
    <property type="molecule type" value="Genomic_DNA"/>
</dbReference>
<evidence type="ECO:0000313" key="2">
    <source>
        <dbReference type="Proteomes" id="UP001141806"/>
    </source>
</evidence>
<sequence>MSSSGSLPSTPGSGVIRRNKGYGRGLGVVGDPNQVVIWDREVWLQPRVSEINLGLGLHVEYLAGDVHGSGNPSSMVFAAGSMVWNQNVGGNHACSSSQLPRDQVKSLGAAEVSQNPTIVGGRLADVPNPPSRRLECGTFGHRSRACKEAAMARPEDIRKLYSRGLVSQMVTSVIGGDVIASSPGRVKVAYDELLVVDEALQVAVRAFIEVGERHRGLPGGRGIRMGLILVSRSGRESQS</sequence>
<dbReference type="Proteomes" id="UP001141806">
    <property type="component" value="Unassembled WGS sequence"/>
</dbReference>
<keyword evidence="2" id="KW-1185">Reference proteome</keyword>
<proteinExistence type="predicted"/>
<protein>
    <submittedName>
        <fullName evidence="1">Uncharacterized protein</fullName>
    </submittedName>
</protein>
<dbReference type="AlphaFoldDB" id="A0A9Q0JTU4"/>
<reference evidence="1" key="1">
    <citation type="journal article" date="2023" name="Plant J.">
        <title>The genome of the king protea, Protea cynaroides.</title>
        <authorList>
            <person name="Chang J."/>
            <person name="Duong T.A."/>
            <person name="Schoeman C."/>
            <person name="Ma X."/>
            <person name="Roodt D."/>
            <person name="Barker N."/>
            <person name="Li Z."/>
            <person name="Van de Peer Y."/>
            <person name="Mizrachi E."/>
        </authorList>
    </citation>
    <scope>NUCLEOTIDE SEQUENCE</scope>
    <source>
        <tissue evidence="1">Young leaves</tissue>
    </source>
</reference>
<name>A0A9Q0JTU4_9MAGN</name>
<comment type="caution">
    <text evidence="1">The sequence shown here is derived from an EMBL/GenBank/DDBJ whole genome shotgun (WGS) entry which is preliminary data.</text>
</comment>
<organism evidence="1 2">
    <name type="scientific">Protea cynaroides</name>
    <dbReference type="NCBI Taxonomy" id="273540"/>
    <lineage>
        <taxon>Eukaryota</taxon>
        <taxon>Viridiplantae</taxon>
        <taxon>Streptophyta</taxon>
        <taxon>Embryophyta</taxon>
        <taxon>Tracheophyta</taxon>
        <taxon>Spermatophyta</taxon>
        <taxon>Magnoliopsida</taxon>
        <taxon>Proteales</taxon>
        <taxon>Proteaceae</taxon>
        <taxon>Protea</taxon>
    </lineage>
</organism>
<evidence type="ECO:0000313" key="1">
    <source>
        <dbReference type="EMBL" id="KAJ4951586.1"/>
    </source>
</evidence>
<accession>A0A9Q0JTU4</accession>